<evidence type="ECO:0000256" key="1">
    <source>
        <dbReference type="ARBA" id="ARBA00004429"/>
    </source>
</evidence>
<dbReference type="GO" id="GO:0015628">
    <property type="term" value="P:protein secretion by the type II secretion system"/>
    <property type="evidence" value="ECO:0007669"/>
    <property type="project" value="TreeGrafter"/>
</dbReference>
<keyword evidence="5" id="KW-0812">Transmembrane</keyword>
<evidence type="ECO:0000256" key="4">
    <source>
        <dbReference type="ARBA" id="ARBA00022519"/>
    </source>
</evidence>
<dbReference type="Pfam" id="PF00482">
    <property type="entry name" value="T2SSF"/>
    <property type="match status" value="2"/>
</dbReference>
<dbReference type="Proteomes" id="UP000193427">
    <property type="component" value="Chromosome"/>
</dbReference>
<dbReference type="KEGG" id="rgu:A4W93_27395"/>
<evidence type="ECO:0000256" key="5">
    <source>
        <dbReference type="ARBA" id="ARBA00022692"/>
    </source>
</evidence>
<keyword evidence="4" id="KW-0997">Cell inner membrane</keyword>
<comment type="subcellular location">
    <subcellularLocation>
        <location evidence="1">Cell inner membrane</location>
        <topology evidence="1">Multi-pass membrane protein</topology>
    </subcellularLocation>
</comment>
<organism evidence="8 9">
    <name type="scientific">Piscinibacter gummiphilus</name>
    <dbReference type="NCBI Taxonomy" id="946333"/>
    <lineage>
        <taxon>Bacteria</taxon>
        <taxon>Pseudomonadati</taxon>
        <taxon>Pseudomonadota</taxon>
        <taxon>Betaproteobacteria</taxon>
        <taxon>Burkholderiales</taxon>
        <taxon>Sphaerotilaceae</taxon>
        <taxon>Piscinibacter</taxon>
    </lineage>
</organism>
<evidence type="ECO:0000313" key="8">
    <source>
        <dbReference type="EMBL" id="ARN23330.1"/>
    </source>
</evidence>
<dbReference type="InterPro" id="IPR018076">
    <property type="entry name" value="T2SS_GspF_dom"/>
</dbReference>
<keyword evidence="6" id="KW-1133">Transmembrane helix</keyword>
<dbReference type="PANTHER" id="PTHR30012:SF7">
    <property type="entry name" value="PROTEIN TRANSPORT PROTEIN HOFC HOMOLOG"/>
    <property type="match status" value="1"/>
</dbReference>
<dbReference type="InterPro" id="IPR042094">
    <property type="entry name" value="T2SS_GspF_sf"/>
</dbReference>
<dbReference type="Gene3D" id="1.20.81.30">
    <property type="entry name" value="Type II secretion system (T2SS), domain F"/>
    <property type="match status" value="2"/>
</dbReference>
<evidence type="ECO:0000313" key="9">
    <source>
        <dbReference type="Proteomes" id="UP000193427"/>
    </source>
</evidence>
<keyword evidence="7" id="KW-0472">Membrane</keyword>
<keyword evidence="9" id="KW-1185">Reference proteome</keyword>
<name>A0A1W6LGJ1_9BURK</name>
<evidence type="ECO:0000256" key="3">
    <source>
        <dbReference type="ARBA" id="ARBA00022475"/>
    </source>
</evidence>
<evidence type="ECO:0000256" key="2">
    <source>
        <dbReference type="ARBA" id="ARBA00005745"/>
    </source>
</evidence>
<dbReference type="InterPro" id="IPR003004">
    <property type="entry name" value="GspF/PilC"/>
</dbReference>
<dbReference type="AlphaFoldDB" id="A0A1W6LGJ1"/>
<keyword evidence="3" id="KW-1003">Cell membrane</keyword>
<comment type="similarity">
    <text evidence="2">Belongs to the GSP F family.</text>
</comment>
<protein>
    <submittedName>
        <fullName evidence="8">Type II secretion system protein</fullName>
    </submittedName>
</protein>
<dbReference type="STRING" id="946333.A4W93_27395"/>
<dbReference type="EMBL" id="CP015118">
    <property type="protein sequence ID" value="ARN23330.1"/>
    <property type="molecule type" value="Genomic_DNA"/>
</dbReference>
<gene>
    <name evidence="8" type="ORF">A4W93_27395</name>
</gene>
<evidence type="ECO:0000256" key="7">
    <source>
        <dbReference type="ARBA" id="ARBA00023136"/>
    </source>
</evidence>
<dbReference type="RefSeq" id="WP_085753648.1">
    <property type="nucleotide sequence ID" value="NZ_BSPR01000017.1"/>
</dbReference>
<dbReference type="PANTHER" id="PTHR30012">
    <property type="entry name" value="GENERAL SECRETION PATHWAY PROTEIN"/>
    <property type="match status" value="1"/>
</dbReference>
<sequence length="393" mass="41067">MRFAVRALLPDHRVETREVDAADEPAARRAVASAGARALHVTPVTAPRAGRPPAFSLVLFSQELQSLLDAGLSLAESFEALADRAPAGPARDLLGELLRRLQEGQALSDAAGAHPALFPPLYVGTLKAAERTGDLPAALGRFIDYQQRVDQLRGKLVGACIYPAILLMVGSLVTLFLLGHVVPSFAAVYQDSGRDMPLLSRWLMAWGGFASAHGGAVTAAVAAAAAALAGSVRQALRGGGLAALLRRLPGVGPQVAAMELSRLYLTLGMLLGGGIPVRTALGMAAGTLSPDTRARLAAASDSIGGGDAVSTAFERQGLVTPVALRLLRVGERTGRLGEMLERAARFHEAESARWIDRFTKAFEPALMAAIGLVIGGIVVLLYLPIFDLAGSLQ</sequence>
<evidence type="ECO:0000256" key="6">
    <source>
        <dbReference type="ARBA" id="ARBA00022989"/>
    </source>
</evidence>
<dbReference type="OrthoDB" id="9805682at2"/>
<proteinExistence type="inferred from homology"/>
<accession>A0A1W6LGJ1</accession>
<dbReference type="GO" id="GO:0005886">
    <property type="term" value="C:plasma membrane"/>
    <property type="evidence" value="ECO:0007669"/>
    <property type="project" value="UniProtKB-SubCell"/>
</dbReference>
<dbReference type="PRINTS" id="PR00812">
    <property type="entry name" value="BCTERIALGSPF"/>
</dbReference>
<reference evidence="8 9" key="1">
    <citation type="submission" date="2016-04" db="EMBL/GenBank/DDBJ databases">
        <title>Complete genome sequence of natural rubber-degrading, novel Gram-negative bacterium, Rhizobacter gummiphilus strain NS21.</title>
        <authorList>
            <person name="Tabata M."/>
            <person name="Kasai D."/>
            <person name="Fukuda M."/>
        </authorList>
    </citation>
    <scope>NUCLEOTIDE SEQUENCE [LARGE SCALE GENOMIC DNA]</scope>
    <source>
        <strain evidence="8 9">NS21</strain>
    </source>
</reference>